<evidence type="ECO:0000313" key="7">
    <source>
        <dbReference type="Proteomes" id="UP000261660"/>
    </source>
</evidence>
<evidence type="ECO:0000313" key="6">
    <source>
        <dbReference type="Ensembl" id="ENSLBEP00000004787.1"/>
    </source>
</evidence>
<dbReference type="AlphaFoldDB" id="A0A3Q3EBR0"/>
<reference evidence="6" key="1">
    <citation type="submission" date="2025-08" db="UniProtKB">
        <authorList>
            <consortium name="Ensembl"/>
        </authorList>
    </citation>
    <scope>IDENTIFICATION</scope>
</reference>
<dbReference type="Proteomes" id="UP000261660">
    <property type="component" value="Unplaced"/>
</dbReference>
<dbReference type="PANTHER" id="PTHR10903:SF112">
    <property type="entry name" value="SI:CH211-113E8.5"/>
    <property type="match status" value="1"/>
</dbReference>
<sequence>MAKHAEERKKEADEGKTFEKGKESLEEPVVSHRDRLQLQMNATEDNDDTKKKSAILLGLSGSGKSSALNLILERTGNKHSNDESSHEAPQTLCCERKQVLAAGRKLVLVDTPELWDEDEVEDLEVVKDCLSLSYPGPHVFLLVLQVGRFTRGESEMLQRLQKIFGRELVEYAIVLFISFDSSQKIDDYVMEAHATLQDLIRKCGSRYYVLNAAKSQNALSCPQVENLLSGINKLVASHGGRPYPVRRFTEQEMQERRRGIEERKEGALEMNYLLKD</sequence>
<keyword evidence="7" id="KW-1185">Reference proteome</keyword>
<dbReference type="Ensembl" id="ENSLBET00000005055.1">
    <property type="protein sequence ID" value="ENSLBEP00000004787.1"/>
    <property type="gene ID" value="ENSLBEG00000003708.1"/>
</dbReference>
<dbReference type="PROSITE" id="PS51720">
    <property type="entry name" value="G_AIG1"/>
    <property type="match status" value="1"/>
</dbReference>
<dbReference type="InterPro" id="IPR027417">
    <property type="entry name" value="P-loop_NTPase"/>
</dbReference>
<proteinExistence type="inferred from homology"/>
<feature type="region of interest" description="Disordered" evidence="4">
    <location>
        <begin position="1"/>
        <end position="35"/>
    </location>
</feature>
<comment type="similarity">
    <text evidence="1">Belongs to the TRAFAC class TrmE-Era-EngA-EngB-Septin-like GTPase superfamily. AIG1/Toc34/Toc159-like paraseptin GTPase family. IAN subfamily.</text>
</comment>
<evidence type="ECO:0000256" key="3">
    <source>
        <dbReference type="ARBA" id="ARBA00023134"/>
    </source>
</evidence>
<dbReference type="InterPro" id="IPR006703">
    <property type="entry name" value="G_AIG1"/>
</dbReference>
<keyword evidence="2" id="KW-0547">Nucleotide-binding</keyword>
<name>A0A3Q3EBR0_9LABR</name>
<evidence type="ECO:0000256" key="1">
    <source>
        <dbReference type="ARBA" id="ARBA00008535"/>
    </source>
</evidence>
<dbReference type="SUPFAM" id="SSF52540">
    <property type="entry name" value="P-loop containing nucleoside triphosphate hydrolases"/>
    <property type="match status" value="1"/>
</dbReference>
<dbReference type="InterPro" id="IPR045058">
    <property type="entry name" value="GIMA/IAN/Toc"/>
</dbReference>
<dbReference type="GeneTree" id="ENSGT00940000164100"/>
<dbReference type="Pfam" id="PF04548">
    <property type="entry name" value="AIG1"/>
    <property type="match status" value="1"/>
</dbReference>
<keyword evidence="3" id="KW-0342">GTP-binding</keyword>
<accession>A0A3Q3EBR0</accession>
<protein>
    <recommendedName>
        <fullName evidence="5">AIG1-type G domain-containing protein</fullName>
    </recommendedName>
</protein>
<evidence type="ECO:0000256" key="2">
    <source>
        <dbReference type="ARBA" id="ARBA00022741"/>
    </source>
</evidence>
<organism evidence="6 7">
    <name type="scientific">Labrus bergylta</name>
    <name type="common">ballan wrasse</name>
    <dbReference type="NCBI Taxonomy" id="56723"/>
    <lineage>
        <taxon>Eukaryota</taxon>
        <taxon>Metazoa</taxon>
        <taxon>Chordata</taxon>
        <taxon>Craniata</taxon>
        <taxon>Vertebrata</taxon>
        <taxon>Euteleostomi</taxon>
        <taxon>Actinopterygii</taxon>
        <taxon>Neopterygii</taxon>
        <taxon>Teleostei</taxon>
        <taxon>Neoteleostei</taxon>
        <taxon>Acanthomorphata</taxon>
        <taxon>Eupercaria</taxon>
        <taxon>Labriformes</taxon>
        <taxon>Labridae</taxon>
        <taxon>Labrus</taxon>
    </lineage>
</organism>
<evidence type="ECO:0000256" key="4">
    <source>
        <dbReference type="SAM" id="MobiDB-lite"/>
    </source>
</evidence>
<dbReference type="Gene3D" id="3.40.50.300">
    <property type="entry name" value="P-loop containing nucleotide triphosphate hydrolases"/>
    <property type="match status" value="1"/>
</dbReference>
<evidence type="ECO:0000259" key="5">
    <source>
        <dbReference type="PROSITE" id="PS51720"/>
    </source>
</evidence>
<dbReference type="GO" id="GO:0005525">
    <property type="term" value="F:GTP binding"/>
    <property type="evidence" value="ECO:0007669"/>
    <property type="project" value="UniProtKB-KW"/>
</dbReference>
<dbReference type="PANTHER" id="PTHR10903">
    <property type="entry name" value="GTPASE, IMAP FAMILY MEMBER-RELATED"/>
    <property type="match status" value="1"/>
</dbReference>
<reference evidence="6" key="2">
    <citation type="submission" date="2025-09" db="UniProtKB">
        <authorList>
            <consortium name="Ensembl"/>
        </authorList>
    </citation>
    <scope>IDENTIFICATION</scope>
</reference>
<feature type="domain" description="AIG1-type G" evidence="5">
    <location>
        <begin position="49"/>
        <end position="252"/>
    </location>
</feature>
<dbReference type="InParanoid" id="A0A3Q3EBR0"/>